<dbReference type="AlphaFoldDB" id="A0A438BXD5"/>
<comment type="caution">
    <text evidence="1">The sequence shown here is derived from an EMBL/GenBank/DDBJ whole genome shotgun (WGS) entry which is preliminary data.</text>
</comment>
<reference evidence="1 2" key="1">
    <citation type="journal article" date="2018" name="PLoS Genet.">
        <title>Population sequencing reveals clonal diversity and ancestral inbreeding in the grapevine cultivar Chardonnay.</title>
        <authorList>
            <person name="Roach M.J."/>
            <person name="Johnson D.L."/>
            <person name="Bohlmann J."/>
            <person name="van Vuuren H.J."/>
            <person name="Jones S.J."/>
            <person name="Pretorius I.S."/>
            <person name="Schmidt S.A."/>
            <person name="Borneman A.R."/>
        </authorList>
    </citation>
    <scope>NUCLEOTIDE SEQUENCE [LARGE SCALE GENOMIC DNA]</scope>
    <source>
        <strain evidence="2">cv. Chardonnay</strain>
        <tissue evidence="1">Leaf</tissue>
    </source>
</reference>
<protein>
    <submittedName>
        <fullName evidence="1">Uncharacterized protein</fullName>
    </submittedName>
</protein>
<sequence length="124" mass="13367">MDRARARSNPDKIASYSASLLEAGIPTGWLAPSVPLLGTVAEARLRTRMIHEVSHYLAFHGQSGWNLIPNSLNSIAHYSILPVKSVCVECYEGVGRSARPPGGLGNRGGTSRQPFEGLRLLAPF</sequence>
<evidence type="ECO:0000313" key="1">
    <source>
        <dbReference type="EMBL" id="RVW15662.1"/>
    </source>
</evidence>
<proteinExistence type="predicted"/>
<dbReference type="EMBL" id="QGNW01002597">
    <property type="protein sequence ID" value="RVW15662.1"/>
    <property type="molecule type" value="Genomic_DNA"/>
</dbReference>
<gene>
    <name evidence="1" type="ORF">CK203_075291</name>
</gene>
<organism evidence="1 2">
    <name type="scientific">Vitis vinifera</name>
    <name type="common">Grape</name>
    <dbReference type="NCBI Taxonomy" id="29760"/>
    <lineage>
        <taxon>Eukaryota</taxon>
        <taxon>Viridiplantae</taxon>
        <taxon>Streptophyta</taxon>
        <taxon>Embryophyta</taxon>
        <taxon>Tracheophyta</taxon>
        <taxon>Spermatophyta</taxon>
        <taxon>Magnoliopsida</taxon>
        <taxon>eudicotyledons</taxon>
        <taxon>Gunneridae</taxon>
        <taxon>Pentapetalae</taxon>
        <taxon>rosids</taxon>
        <taxon>Vitales</taxon>
        <taxon>Vitaceae</taxon>
        <taxon>Viteae</taxon>
        <taxon>Vitis</taxon>
    </lineage>
</organism>
<name>A0A438BXD5_VITVI</name>
<dbReference type="Proteomes" id="UP000288805">
    <property type="component" value="Unassembled WGS sequence"/>
</dbReference>
<evidence type="ECO:0000313" key="2">
    <source>
        <dbReference type="Proteomes" id="UP000288805"/>
    </source>
</evidence>
<accession>A0A438BXD5</accession>